<feature type="compositionally biased region" description="Pro residues" evidence="1">
    <location>
        <begin position="49"/>
        <end position="71"/>
    </location>
</feature>
<evidence type="ECO:0000256" key="1">
    <source>
        <dbReference type="SAM" id="MobiDB-lite"/>
    </source>
</evidence>
<dbReference type="AlphaFoldDB" id="D6Y411"/>
<feature type="region of interest" description="Disordered" evidence="1">
    <location>
        <begin position="212"/>
        <end position="231"/>
    </location>
</feature>
<evidence type="ECO:0000256" key="2">
    <source>
        <dbReference type="SAM" id="Phobius"/>
    </source>
</evidence>
<sequence length="627" mass="66005">MTNGDDAANRPDQAGPGGPPAPGPSSGQAPPPPYGPAVAQPGGQVPPGGQAPPPPGGVPPAGQAPPPPGGQAPPADRIPQPPGGQAPPGPGQVPPAPGGLPPHQAPPPPEGQAPSPPGGGFPAPPGGQAPPPPPQSGGWAAPPMGQWPGTPAGTPAAPGGGPTPPPPPVWQYPTQPSRPARRGWVLPVVTVTAVAAVAAGTFLFLRGRGDEGTAAPPPTAAPSTSPVATSSAVPALDPCAMLDPDETERLVPNAEIDSSTSDQRDDPLVSYVRYSCNWVNNNISFGEKRRKRRIELGITKYEAVGNTTAERFARNFFTGELRQYRYQAGISSQRHYYSKPQEYPGIGDEAAAQYQWAREGDQTRYAFGAGVSRVGDVIIQVKYEASQQDKEADLLSGETTQAVTEENALREVKNLLAQAAKAVKAWRDGQPLPYRPRPKPSPSPSPSPSKIPMPEECTRLQSLAAKLVPGTEGVAVRWQEGKATVTGCQWWNDKLPADEGKVRWRNLRLDIWAFPDPKAAHFHLVDKRAGAKVTAGSAIGGIRWSRLEKLEMGDDGFGQHVRQQTATAYSNSYNVYVRSGRFVVWVILAGSDRPEGQPINSKESELMDPKEAESGAKAVAKELLKAL</sequence>
<name>D6Y411_THEBD</name>
<feature type="compositionally biased region" description="Pro residues" evidence="1">
    <location>
        <begin position="161"/>
        <end position="170"/>
    </location>
</feature>
<feature type="compositionally biased region" description="Pro residues" evidence="1">
    <location>
        <begin position="433"/>
        <end position="451"/>
    </location>
</feature>
<dbReference type="eggNOG" id="ENOG502ZWET">
    <property type="taxonomic scope" value="Bacteria"/>
</dbReference>
<feature type="region of interest" description="Disordered" evidence="1">
    <location>
        <begin position="1"/>
        <end position="179"/>
    </location>
</feature>
<proteinExistence type="predicted"/>
<keyword evidence="2" id="KW-0812">Transmembrane</keyword>
<dbReference type="HOGENOM" id="CLU_029783_0_0_11"/>
<evidence type="ECO:0000313" key="3">
    <source>
        <dbReference type="EMBL" id="ADG89113.1"/>
    </source>
</evidence>
<dbReference type="KEGG" id="tbi:Tbis_2409"/>
<organism evidence="3 4">
    <name type="scientific">Thermobispora bispora (strain ATCC 19993 / DSM 43833 / CBS 139.67 / JCM 10125 / KCTC 9307 / NBRC 14880 / R51)</name>
    <dbReference type="NCBI Taxonomy" id="469371"/>
    <lineage>
        <taxon>Bacteria</taxon>
        <taxon>Bacillati</taxon>
        <taxon>Actinomycetota</taxon>
        <taxon>Actinomycetes</taxon>
        <taxon>Streptosporangiales</taxon>
        <taxon>Streptosporangiaceae</taxon>
        <taxon>Thermobispora</taxon>
    </lineage>
</organism>
<reference evidence="3 4" key="1">
    <citation type="submission" date="2010-01" db="EMBL/GenBank/DDBJ databases">
        <title>The complete genome of Thermobispora bispora DSM 43833.</title>
        <authorList>
            <consortium name="US DOE Joint Genome Institute (JGI-PGF)"/>
            <person name="Lucas S."/>
            <person name="Copeland A."/>
            <person name="Lapidus A."/>
            <person name="Glavina del Rio T."/>
            <person name="Dalin E."/>
            <person name="Tice H."/>
            <person name="Bruce D."/>
            <person name="Goodwin L."/>
            <person name="Pitluck S."/>
            <person name="Kyrpides N."/>
            <person name="Mavromatis K."/>
            <person name="Ivanova N."/>
            <person name="Mikhailova N."/>
            <person name="Chertkov O."/>
            <person name="Brettin T."/>
            <person name="Detter J.C."/>
            <person name="Han C."/>
            <person name="Larimer F."/>
            <person name="Land M."/>
            <person name="Hauser L."/>
            <person name="Markowitz V."/>
            <person name="Cheng J.-F."/>
            <person name="Hugenholtz P."/>
            <person name="Woyke T."/>
            <person name="Wu D."/>
            <person name="Jando M."/>
            <person name="Schneider S."/>
            <person name="Klenk H.-P."/>
            <person name="Eisen J.A."/>
        </authorList>
    </citation>
    <scope>NUCLEOTIDE SEQUENCE [LARGE SCALE GENOMIC DNA]</scope>
    <source>
        <strain evidence="4">ATCC 19993 / DSM 43833 / CBS 139.67 / JCM 10125 / KCTC 9307 / NBRC 14880 / R51</strain>
    </source>
</reference>
<protein>
    <submittedName>
        <fullName evidence="3">Uncharacterized protein</fullName>
    </submittedName>
</protein>
<keyword evidence="2" id="KW-1133">Transmembrane helix</keyword>
<dbReference type="Proteomes" id="UP000006640">
    <property type="component" value="Chromosome"/>
</dbReference>
<feature type="transmembrane region" description="Helical" evidence="2">
    <location>
        <begin position="184"/>
        <end position="205"/>
    </location>
</feature>
<feature type="compositionally biased region" description="Low complexity" evidence="1">
    <location>
        <begin position="221"/>
        <end position="231"/>
    </location>
</feature>
<feature type="compositionally biased region" description="Low complexity" evidence="1">
    <location>
        <begin position="136"/>
        <end position="157"/>
    </location>
</feature>
<dbReference type="EMBL" id="CP001874">
    <property type="protein sequence ID" value="ADG89113.1"/>
    <property type="molecule type" value="Genomic_DNA"/>
</dbReference>
<feature type="compositionally biased region" description="Pro residues" evidence="1">
    <location>
        <begin position="79"/>
        <end position="135"/>
    </location>
</feature>
<feature type="compositionally biased region" description="Pro residues" evidence="1">
    <location>
        <begin position="17"/>
        <end position="35"/>
    </location>
</feature>
<dbReference type="STRING" id="469371.Tbis_2409"/>
<gene>
    <name evidence="3" type="ordered locus">Tbis_2409</name>
</gene>
<feature type="region of interest" description="Disordered" evidence="1">
    <location>
        <begin position="427"/>
        <end position="454"/>
    </location>
</feature>
<evidence type="ECO:0000313" key="4">
    <source>
        <dbReference type="Proteomes" id="UP000006640"/>
    </source>
</evidence>
<keyword evidence="2" id="KW-0472">Membrane</keyword>
<keyword evidence="4" id="KW-1185">Reference proteome</keyword>
<accession>D6Y411</accession>